<gene>
    <name evidence="3" type="ORF">MAMT_01261</name>
</gene>
<accession>A0A5E6ME69</accession>
<evidence type="ECO:0000256" key="1">
    <source>
        <dbReference type="ARBA" id="ARBA00009981"/>
    </source>
</evidence>
<evidence type="ECO:0000313" key="3">
    <source>
        <dbReference type="EMBL" id="VVM06551.1"/>
    </source>
</evidence>
<protein>
    <recommendedName>
        <fullName evidence="2">Antitoxin</fullName>
    </recommendedName>
</protein>
<dbReference type="InterPro" id="IPR051416">
    <property type="entry name" value="phD-YefM_TA_antitoxins"/>
</dbReference>
<dbReference type="PANTHER" id="PTHR35377:SF7">
    <property type="entry name" value="SSL1004 PROTEIN"/>
    <property type="match status" value="1"/>
</dbReference>
<name>A0A5E6ME69_9BACT</name>
<evidence type="ECO:0000313" key="4">
    <source>
        <dbReference type="Proteomes" id="UP000334923"/>
    </source>
</evidence>
<comment type="similarity">
    <text evidence="1 2">Belongs to the phD/YefM antitoxin family.</text>
</comment>
<dbReference type="Gene3D" id="3.40.1620.10">
    <property type="entry name" value="YefM-like domain"/>
    <property type="match status" value="1"/>
</dbReference>
<organism evidence="3 4">
    <name type="scientific">Methylacidimicrobium tartarophylax</name>
    <dbReference type="NCBI Taxonomy" id="1041768"/>
    <lineage>
        <taxon>Bacteria</taxon>
        <taxon>Pseudomonadati</taxon>
        <taxon>Verrucomicrobiota</taxon>
        <taxon>Methylacidimicrobium</taxon>
    </lineage>
</organism>
<dbReference type="PANTHER" id="PTHR35377">
    <property type="entry name" value="ANTITOXIN VAPB49-RELATED-RELATED"/>
    <property type="match status" value="1"/>
</dbReference>
<dbReference type="AlphaFoldDB" id="A0A5E6ME69"/>
<reference evidence="3 4" key="1">
    <citation type="submission" date="2019-09" db="EMBL/GenBank/DDBJ databases">
        <authorList>
            <person name="Cremers G."/>
        </authorList>
    </citation>
    <scope>NUCLEOTIDE SEQUENCE [LARGE SCALE GENOMIC DNA]</scope>
    <source>
        <strain evidence="3">4A</strain>
    </source>
</reference>
<sequence length="77" mass="8670">MQTVTIHEAKTHLSRLLRKVADGEEVLILRGKVPIAKIVPLNPDQAPRRLGLDKGNSWIAPHFDAPLPEEVLRAFER</sequence>
<evidence type="ECO:0000256" key="2">
    <source>
        <dbReference type="RuleBase" id="RU362080"/>
    </source>
</evidence>
<proteinExistence type="inferred from homology"/>
<dbReference type="Pfam" id="PF02604">
    <property type="entry name" value="PhdYeFM_antitox"/>
    <property type="match status" value="1"/>
</dbReference>
<dbReference type="OrthoDB" id="9800503at2"/>
<dbReference type="Proteomes" id="UP000334923">
    <property type="component" value="Unassembled WGS sequence"/>
</dbReference>
<dbReference type="SUPFAM" id="SSF143120">
    <property type="entry name" value="YefM-like"/>
    <property type="match status" value="1"/>
</dbReference>
<keyword evidence="4" id="KW-1185">Reference proteome</keyword>
<dbReference type="EMBL" id="CABFVA020000067">
    <property type="protein sequence ID" value="VVM06551.1"/>
    <property type="molecule type" value="Genomic_DNA"/>
</dbReference>
<dbReference type="InterPro" id="IPR036165">
    <property type="entry name" value="YefM-like_sf"/>
</dbReference>
<comment type="function">
    <text evidence="2">Antitoxin component of a type II toxin-antitoxin (TA) system.</text>
</comment>
<dbReference type="RefSeq" id="WP_142660116.1">
    <property type="nucleotide sequence ID" value="NZ_CABFVA020000067.1"/>
</dbReference>
<dbReference type="InterPro" id="IPR006442">
    <property type="entry name" value="Antitoxin_Phd/YefM"/>
</dbReference>
<dbReference type="NCBIfam" id="TIGR01552">
    <property type="entry name" value="phd_fam"/>
    <property type="match status" value="1"/>
</dbReference>